<organism evidence="3 4">
    <name type="scientific">Colletotrichum chrysophilum</name>
    <dbReference type="NCBI Taxonomy" id="1836956"/>
    <lineage>
        <taxon>Eukaryota</taxon>
        <taxon>Fungi</taxon>
        <taxon>Dikarya</taxon>
        <taxon>Ascomycota</taxon>
        <taxon>Pezizomycotina</taxon>
        <taxon>Sordariomycetes</taxon>
        <taxon>Hypocreomycetidae</taxon>
        <taxon>Glomerellales</taxon>
        <taxon>Glomerellaceae</taxon>
        <taxon>Colletotrichum</taxon>
        <taxon>Colletotrichum gloeosporioides species complex</taxon>
    </lineage>
</organism>
<keyword evidence="4" id="KW-1185">Reference proteome</keyword>
<evidence type="ECO:0000313" key="4">
    <source>
        <dbReference type="Proteomes" id="UP001243330"/>
    </source>
</evidence>
<reference evidence="3" key="1">
    <citation type="submission" date="2023-01" db="EMBL/GenBank/DDBJ databases">
        <title>Colletotrichum chrysophilum M932 genome sequence.</title>
        <authorList>
            <person name="Baroncelli R."/>
        </authorList>
    </citation>
    <scope>NUCLEOTIDE SEQUENCE</scope>
    <source>
        <strain evidence="3">M932</strain>
    </source>
</reference>
<gene>
    <name evidence="3" type="ORF">CCHR01_14930</name>
</gene>
<evidence type="ECO:0000256" key="1">
    <source>
        <dbReference type="SAM" id="MobiDB-lite"/>
    </source>
</evidence>
<comment type="caution">
    <text evidence="3">The sequence shown here is derived from an EMBL/GenBank/DDBJ whole genome shotgun (WGS) entry which is preliminary data.</text>
</comment>
<dbReference type="EMBL" id="JAQOWY010000413">
    <property type="protein sequence ID" value="KAK1842452.1"/>
    <property type="molecule type" value="Genomic_DNA"/>
</dbReference>
<keyword evidence="2" id="KW-1133">Transmembrane helix</keyword>
<dbReference type="AlphaFoldDB" id="A0AAD9A992"/>
<evidence type="ECO:0000313" key="3">
    <source>
        <dbReference type="EMBL" id="KAK1842452.1"/>
    </source>
</evidence>
<feature type="region of interest" description="Disordered" evidence="1">
    <location>
        <begin position="75"/>
        <end position="97"/>
    </location>
</feature>
<sequence length="141" mass="15770">MAGALFMALTAVPQGGVRMFPVVPVFAVILALLSLYLCALVSLLFGRNYYRLPHAVTCPAEIFSFLANEDNAADPVFRSPTPPRAKSDLRDRLGAGPASAQSTWMFGYWPGRDERRLGVRRQKRFTERKSFHERMPLRAGL</sequence>
<feature type="transmembrane region" description="Helical" evidence="2">
    <location>
        <begin position="23"/>
        <end position="45"/>
    </location>
</feature>
<evidence type="ECO:0000256" key="2">
    <source>
        <dbReference type="SAM" id="Phobius"/>
    </source>
</evidence>
<keyword evidence="2" id="KW-0472">Membrane</keyword>
<dbReference type="PANTHER" id="PTHR37544:SF1">
    <property type="entry name" value="PHOSPHORIBOSYLAMINOIMIDAZOLE-SUCCINOCARBOXAMIDE SYNTHASE"/>
    <property type="match status" value="1"/>
</dbReference>
<name>A0AAD9A992_9PEZI</name>
<proteinExistence type="predicted"/>
<accession>A0AAD9A992</accession>
<protein>
    <submittedName>
        <fullName evidence="3">Phosphoribosylaminoimidazole-succinocarboxamide synthase</fullName>
    </submittedName>
</protein>
<dbReference type="Proteomes" id="UP001243330">
    <property type="component" value="Unassembled WGS sequence"/>
</dbReference>
<dbReference type="PANTHER" id="PTHR37544">
    <property type="entry name" value="SPRAY-RELATED"/>
    <property type="match status" value="1"/>
</dbReference>
<keyword evidence="2" id="KW-0812">Transmembrane</keyword>